<dbReference type="PANTHER" id="PTHR30352:SF4">
    <property type="entry name" value="PYRUVATE FORMATE-LYASE 2-ACTIVATING ENZYME"/>
    <property type="match status" value="1"/>
</dbReference>
<gene>
    <name evidence="11" type="primary">hpdA_1</name>
    <name evidence="11" type="ORF">NCTC9617_01547</name>
</gene>
<dbReference type="InterPro" id="IPR007197">
    <property type="entry name" value="rSAM"/>
</dbReference>
<comment type="similarity">
    <text evidence="2">Belongs to the organic radical-activating enzymes family.</text>
</comment>
<dbReference type="InterPro" id="IPR040074">
    <property type="entry name" value="BssD/PflA/YjjW"/>
</dbReference>
<dbReference type="AlphaFoldDB" id="A0A060VGC2"/>
<keyword evidence="7" id="KW-0408">Iron</keyword>
<keyword evidence="11" id="KW-0670">Pyruvate</keyword>
<evidence type="ECO:0000313" key="12">
    <source>
        <dbReference type="Proteomes" id="UP000255167"/>
    </source>
</evidence>
<dbReference type="PROSITE" id="PS51918">
    <property type="entry name" value="RADICAL_SAM"/>
    <property type="match status" value="1"/>
</dbReference>
<dbReference type="PANTHER" id="PTHR30352">
    <property type="entry name" value="PYRUVATE FORMATE-LYASE-ACTIVATING ENZYME"/>
    <property type="match status" value="1"/>
</dbReference>
<keyword evidence="3" id="KW-0004">4Fe-4S</keyword>
<comment type="cofactor">
    <cofactor evidence="1">
        <name>[4Fe-4S] cluster</name>
        <dbReference type="ChEBI" id="CHEBI:49883"/>
    </cofactor>
</comment>
<keyword evidence="6 11" id="KW-0560">Oxidoreductase</keyword>
<feature type="domain" description="Radical SAM core" evidence="10">
    <location>
        <begin position="32"/>
        <end position="282"/>
    </location>
</feature>
<dbReference type="InterPro" id="IPR017896">
    <property type="entry name" value="4Fe4S_Fe-S-bd"/>
</dbReference>
<evidence type="ECO:0000256" key="7">
    <source>
        <dbReference type="ARBA" id="ARBA00023004"/>
    </source>
</evidence>
<feature type="domain" description="4Fe-4S ferredoxin-type" evidence="9">
    <location>
        <begin position="63"/>
        <end position="95"/>
    </location>
</feature>
<dbReference type="GO" id="GO:0046872">
    <property type="term" value="F:metal ion binding"/>
    <property type="evidence" value="ECO:0007669"/>
    <property type="project" value="UniProtKB-KW"/>
</dbReference>
<evidence type="ECO:0000256" key="8">
    <source>
        <dbReference type="ARBA" id="ARBA00023014"/>
    </source>
</evidence>
<dbReference type="GO" id="GO:0016829">
    <property type="term" value="F:lyase activity"/>
    <property type="evidence" value="ECO:0007669"/>
    <property type="project" value="UniProtKB-KW"/>
</dbReference>
<dbReference type="SFLD" id="SFLDG01066">
    <property type="entry name" value="organic_radical-activating_enz"/>
    <property type="match status" value="1"/>
</dbReference>
<keyword evidence="5" id="KW-0479">Metal-binding</keyword>
<evidence type="ECO:0000256" key="6">
    <source>
        <dbReference type="ARBA" id="ARBA00023002"/>
    </source>
</evidence>
<evidence type="ECO:0000256" key="2">
    <source>
        <dbReference type="ARBA" id="ARBA00009777"/>
    </source>
</evidence>
<dbReference type="SUPFAM" id="SSF54862">
    <property type="entry name" value="4Fe-4S ferredoxins"/>
    <property type="match status" value="1"/>
</dbReference>
<keyword evidence="4" id="KW-0949">S-adenosyl-L-methionine</keyword>
<dbReference type="PROSITE" id="PS51379">
    <property type="entry name" value="4FE4S_FER_2"/>
    <property type="match status" value="1"/>
</dbReference>
<dbReference type="Pfam" id="PF04055">
    <property type="entry name" value="Radical_SAM"/>
    <property type="match status" value="1"/>
</dbReference>
<dbReference type="EC" id="1.97.1.-" evidence="11"/>
<dbReference type="NCBIfam" id="NF007483">
    <property type="entry name" value="PRK10076.1"/>
    <property type="match status" value="1"/>
</dbReference>
<dbReference type="SFLD" id="SFLDS00029">
    <property type="entry name" value="Radical_SAM"/>
    <property type="match status" value="1"/>
</dbReference>
<evidence type="ECO:0000256" key="1">
    <source>
        <dbReference type="ARBA" id="ARBA00001966"/>
    </source>
</evidence>
<proteinExistence type="inferred from homology"/>
<dbReference type="InterPro" id="IPR013785">
    <property type="entry name" value="Aldolase_TIM"/>
</dbReference>
<protein>
    <submittedName>
        <fullName evidence="11">Pyruvate formate-lyase activating enzyme</fullName>
        <ecNumber evidence="11">1.97.1.-</ecNumber>
    </submittedName>
</protein>
<dbReference type="SUPFAM" id="SSF102114">
    <property type="entry name" value="Radical SAM enzymes"/>
    <property type="match status" value="1"/>
</dbReference>
<dbReference type="NCBIfam" id="TIGR02494">
    <property type="entry name" value="PFLE_PFLC"/>
    <property type="match status" value="1"/>
</dbReference>
<evidence type="ECO:0000256" key="4">
    <source>
        <dbReference type="ARBA" id="ARBA00022691"/>
    </source>
</evidence>
<keyword evidence="8" id="KW-0411">Iron-sulfur</keyword>
<evidence type="ECO:0000313" key="11">
    <source>
        <dbReference type="EMBL" id="STW40013.1"/>
    </source>
</evidence>
<organism evidence="11 12">
    <name type="scientific">Klebsiella pneumoniae</name>
    <dbReference type="NCBI Taxonomy" id="573"/>
    <lineage>
        <taxon>Bacteria</taxon>
        <taxon>Pseudomonadati</taxon>
        <taxon>Pseudomonadota</taxon>
        <taxon>Gammaproteobacteria</taxon>
        <taxon>Enterobacterales</taxon>
        <taxon>Enterobacteriaceae</taxon>
        <taxon>Klebsiella/Raoultella group</taxon>
        <taxon>Klebsiella</taxon>
        <taxon>Klebsiella pneumoniae complex</taxon>
    </lineage>
</organism>
<dbReference type="Gene3D" id="3.20.20.70">
    <property type="entry name" value="Aldolase class I"/>
    <property type="match status" value="1"/>
</dbReference>
<accession>A0A060VGC2</accession>
<keyword evidence="11" id="KW-0456">Lyase</keyword>
<dbReference type="PROSITE" id="PS01087">
    <property type="entry name" value="RADICAL_ACTIVATING"/>
    <property type="match status" value="1"/>
</dbReference>
<dbReference type="Proteomes" id="UP000255167">
    <property type="component" value="Unassembled WGS sequence"/>
</dbReference>
<evidence type="ECO:0000259" key="9">
    <source>
        <dbReference type="PROSITE" id="PS51379"/>
    </source>
</evidence>
<dbReference type="InterPro" id="IPR058240">
    <property type="entry name" value="rSAM_sf"/>
</dbReference>
<dbReference type="CDD" id="cd01335">
    <property type="entry name" value="Radical_SAM"/>
    <property type="match status" value="1"/>
</dbReference>
<evidence type="ECO:0000256" key="3">
    <source>
        <dbReference type="ARBA" id="ARBA00022485"/>
    </source>
</evidence>
<dbReference type="RefSeq" id="WP_038807371.1">
    <property type="nucleotide sequence ID" value="NZ_BIHW01000014.1"/>
</dbReference>
<name>A0A060VGC2_KLEPN</name>
<dbReference type="EMBL" id="UGNC01000004">
    <property type="protein sequence ID" value="STW40013.1"/>
    <property type="molecule type" value="Genomic_DNA"/>
</dbReference>
<dbReference type="GO" id="GO:0016491">
    <property type="term" value="F:oxidoreductase activity"/>
    <property type="evidence" value="ECO:0007669"/>
    <property type="project" value="UniProtKB-KW"/>
</dbReference>
<dbReference type="InterPro" id="IPR034457">
    <property type="entry name" value="Organic_radical-activating"/>
</dbReference>
<evidence type="ECO:0000256" key="5">
    <source>
        <dbReference type="ARBA" id="ARBA00022723"/>
    </source>
</evidence>
<reference evidence="11 12" key="1">
    <citation type="submission" date="2018-06" db="EMBL/GenBank/DDBJ databases">
        <authorList>
            <consortium name="Pathogen Informatics"/>
            <person name="Doyle S."/>
        </authorList>
    </citation>
    <scope>NUCLEOTIDE SEQUENCE [LARGE SCALE GENOMIC DNA]</scope>
    <source>
        <strain evidence="11 12">NCTC9617</strain>
    </source>
</reference>
<dbReference type="PIRSF" id="PIRSF000371">
    <property type="entry name" value="PFL_act_enz"/>
    <property type="match status" value="1"/>
</dbReference>
<evidence type="ECO:0000259" key="10">
    <source>
        <dbReference type="PROSITE" id="PS51918"/>
    </source>
</evidence>
<dbReference type="GO" id="GO:0051539">
    <property type="term" value="F:4 iron, 4 sulfur cluster binding"/>
    <property type="evidence" value="ECO:0007669"/>
    <property type="project" value="UniProtKB-KW"/>
</dbReference>
<sequence length="291" mass="32828">MTLSAAPRISCEVINTRADRARIFNLQRYSLNDGQGIRTVVFFKGCPHTCPWCANPESISPRIQTLRRESKCLRCTRCQQDVAECPSGAWEQIGRDVTLDNLLQEVLKDEVFFRASGGGVTLSGGEVLMQAGFAARFLQRLRQWGIRTAIETAGDSAFDRFLPVAEACNEVLFDFKIMEPERARSLLRMNQPRVLDNFRQLAARKINLIPRVPLIPGYTLNTDNFRQILAFLAPFALKEMHLLPFHQYGEPKYRLLGKPWTLASVKAPDEAEIQPYRVMAEAAGFHVTIGG</sequence>
<dbReference type="SFLD" id="SFLDG01118">
    <property type="entry name" value="activating_enzymes__group_2"/>
    <property type="match status" value="1"/>
</dbReference>
<dbReference type="InterPro" id="IPR012839">
    <property type="entry name" value="Organic_radical_activase"/>
</dbReference>
<dbReference type="InterPro" id="IPR001989">
    <property type="entry name" value="Radical_activat_CS"/>
</dbReference>